<name>U4KHF6_9VIBR</name>
<organism evidence="1 2">
    <name type="scientific">Vibrio nigripulchritudo</name>
    <dbReference type="NCBI Taxonomy" id="28173"/>
    <lineage>
        <taxon>Bacteria</taxon>
        <taxon>Pseudomonadati</taxon>
        <taxon>Pseudomonadota</taxon>
        <taxon>Gammaproteobacteria</taxon>
        <taxon>Vibrionales</taxon>
        <taxon>Vibrionaceae</taxon>
        <taxon>Vibrio</taxon>
    </lineage>
</organism>
<dbReference type="EMBL" id="FO203526">
    <property type="protein sequence ID" value="CCO59509.1"/>
    <property type="molecule type" value="Genomic_DNA"/>
</dbReference>
<dbReference type="PATRIC" id="fig|1260221.3.peg.3350"/>
<gene>
    <name evidence="1" type="ORF">VIBNI_A3532</name>
</gene>
<dbReference type="AlphaFoldDB" id="U4KHF6"/>
<sequence>MIRLKLIQYAEPNYFQGWLYVNDVQLSCFFFASADLLKVDGRYCINFFDHTQDTSQVIELSDVAYDKQTSSVIRKAQRLSPNFNRKQTEGE</sequence>
<protein>
    <submittedName>
        <fullName evidence="1">Uncharacterized protein</fullName>
    </submittedName>
</protein>
<proteinExistence type="predicted"/>
<dbReference type="Proteomes" id="UP000016895">
    <property type="component" value="Chromosome 1"/>
</dbReference>
<accession>U4KHF6</accession>
<dbReference type="RefSeq" id="WP_022551936.1">
    <property type="nucleotide sequence ID" value="NC_022528.1"/>
</dbReference>
<evidence type="ECO:0000313" key="1">
    <source>
        <dbReference type="EMBL" id="CCO59509.1"/>
    </source>
</evidence>
<dbReference type="KEGG" id="vni:VIBNI_A3532"/>
<dbReference type="STRING" id="28173.VIBNI_A3532"/>
<evidence type="ECO:0000313" key="2">
    <source>
        <dbReference type="Proteomes" id="UP000016895"/>
    </source>
</evidence>
<keyword evidence="2" id="KW-1185">Reference proteome</keyword>
<reference evidence="1 2" key="1">
    <citation type="journal article" date="2013" name="ISME J.">
        <title>Comparative genomics of pathogenic lineages of Vibrio nigripulchritudo identifies virulence-associated traits.</title>
        <authorList>
            <person name="Goudenege D."/>
            <person name="Labreuche Y."/>
            <person name="Krin E."/>
            <person name="Ansquer D."/>
            <person name="Mangenot S."/>
            <person name="Calteau A."/>
            <person name="Medigue C."/>
            <person name="Mazel D."/>
            <person name="Polz M.F."/>
            <person name="Le Roux F."/>
        </authorList>
    </citation>
    <scope>NUCLEOTIDE SEQUENCE [LARGE SCALE GENOMIC DNA]</scope>
    <source>
        <strain evidence="2">SnF1</strain>
    </source>
</reference>